<dbReference type="Gene3D" id="3.30.70.150">
    <property type="entry name" value="RuBisCO large subunit, N-terminal domain"/>
    <property type="match status" value="1"/>
</dbReference>
<reference evidence="2" key="1">
    <citation type="submission" date="2018-05" db="EMBL/GenBank/DDBJ databases">
        <authorList>
            <person name="Lanie J.A."/>
            <person name="Ng W.-L."/>
            <person name="Kazmierczak K.M."/>
            <person name="Andrzejewski T.M."/>
            <person name="Davidsen T.M."/>
            <person name="Wayne K.J."/>
            <person name="Tettelin H."/>
            <person name="Glass J.I."/>
            <person name="Rusch D."/>
            <person name="Podicherti R."/>
            <person name="Tsui H.-C.T."/>
            <person name="Winkler M.E."/>
        </authorList>
    </citation>
    <scope>NUCLEOTIDE SEQUENCE</scope>
</reference>
<dbReference type="SUPFAM" id="SSF54966">
    <property type="entry name" value="RuBisCO, large subunit, small (N-terminal) domain"/>
    <property type="match status" value="1"/>
</dbReference>
<organism evidence="2">
    <name type="scientific">marine metagenome</name>
    <dbReference type="NCBI Taxonomy" id="408172"/>
    <lineage>
        <taxon>unclassified sequences</taxon>
        <taxon>metagenomes</taxon>
        <taxon>ecological metagenomes</taxon>
    </lineage>
</organism>
<dbReference type="EMBL" id="UINC01226919">
    <property type="protein sequence ID" value="SVE57604.1"/>
    <property type="molecule type" value="Genomic_DNA"/>
</dbReference>
<dbReference type="InterPro" id="IPR017443">
    <property type="entry name" value="RuBisCO_lsu_fd_N"/>
</dbReference>
<evidence type="ECO:0000259" key="1">
    <source>
        <dbReference type="Pfam" id="PF02788"/>
    </source>
</evidence>
<dbReference type="GO" id="GO:0016984">
    <property type="term" value="F:ribulose-bisphosphate carboxylase activity"/>
    <property type="evidence" value="ECO:0007669"/>
    <property type="project" value="InterPro"/>
</dbReference>
<sequence length="129" mass="14396">MALDQTSRYTDLSLLEEDLITLGQHILCAYKMRPKAGFGTYLETAAHFAAESSTGTNVQVSTTDNFTLGVDAIVYHVDEGTEEMRIAYPLDLFDRNITDGRMMIVSFLTLTIGNNQGMGDVDYSKMYDF</sequence>
<proteinExistence type="predicted"/>
<feature type="domain" description="Ribulose bisphosphate carboxylase large subunit ferrodoxin-like N-terminal" evidence="1">
    <location>
        <begin position="14"/>
        <end position="129"/>
    </location>
</feature>
<dbReference type="GO" id="GO:0015977">
    <property type="term" value="P:carbon fixation"/>
    <property type="evidence" value="ECO:0007669"/>
    <property type="project" value="InterPro"/>
</dbReference>
<feature type="non-terminal residue" evidence="2">
    <location>
        <position position="129"/>
    </location>
</feature>
<name>A0A383ELY5_9ZZZZ</name>
<evidence type="ECO:0000313" key="2">
    <source>
        <dbReference type="EMBL" id="SVE57604.1"/>
    </source>
</evidence>
<gene>
    <name evidence="2" type="ORF">METZ01_LOCUS510458</name>
</gene>
<protein>
    <recommendedName>
        <fullName evidence="1">Ribulose bisphosphate carboxylase large subunit ferrodoxin-like N-terminal domain-containing protein</fullName>
    </recommendedName>
</protein>
<accession>A0A383ELY5</accession>
<dbReference type="InterPro" id="IPR036422">
    <property type="entry name" value="RuBisCO_lsu_N_sf"/>
</dbReference>
<dbReference type="AlphaFoldDB" id="A0A383ELY5"/>
<dbReference type="Pfam" id="PF02788">
    <property type="entry name" value="RuBisCO_large_N"/>
    <property type="match status" value="1"/>
</dbReference>